<dbReference type="AlphaFoldDB" id="A0A078MLZ1"/>
<gene>
    <name evidence="1" type="ORF">BN1050_02633</name>
</gene>
<organism evidence="1">
    <name type="scientific">Metalysinibacillus saudimassiliensis</name>
    <dbReference type="NCBI Taxonomy" id="1461583"/>
    <lineage>
        <taxon>Bacteria</taxon>
        <taxon>Bacillati</taxon>
        <taxon>Bacillota</taxon>
        <taxon>Bacilli</taxon>
        <taxon>Bacillales</taxon>
        <taxon>Caryophanaceae</taxon>
        <taxon>Metalysinibacillus</taxon>
    </lineage>
</organism>
<dbReference type="InterPro" id="IPR046146">
    <property type="entry name" value="DUF6148"/>
</dbReference>
<proteinExistence type="predicted"/>
<dbReference type="PATRIC" id="fig|1461583.4.peg.2526"/>
<dbReference type="EMBL" id="LN483079">
    <property type="protein sequence ID" value="CEA05751.1"/>
    <property type="molecule type" value="Genomic_DNA"/>
</dbReference>
<protein>
    <recommendedName>
        <fullName evidence="2">Phage protein</fullName>
    </recommendedName>
</protein>
<evidence type="ECO:0000313" key="1">
    <source>
        <dbReference type="EMBL" id="CEA05751.1"/>
    </source>
</evidence>
<reference evidence="1" key="1">
    <citation type="submission" date="2014-07" db="EMBL/GenBank/DDBJ databases">
        <authorList>
            <person name="Urmite Genomes Urmite Genomes"/>
        </authorList>
    </citation>
    <scope>NUCLEOTIDE SEQUENCE</scope>
    <source>
        <strain evidence="1">13S34_air</strain>
    </source>
</reference>
<evidence type="ECO:0008006" key="2">
    <source>
        <dbReference type="Google" id="ProtNLM"/>
    </source>
</evidence>
<accession>A0A078MLZ1</accession>
<sequence length="77" mass="9199">MSKSVITVDYAREQLLNWYKAMEVVSTGQEYKIGTRTLSMPHLKEIREQIKYWENKLQQIQRGKRGRRTFNIVPVDI</sequence>
<dbReference type="HOGENOM" id="CLU_158502_1_1_9"/>
<dbReference type="Pfam" id="PF19645">
    <property type="entry name" value="DUF6148"/>
    <property type="match status" value="1"/>
</dbReference>
<name>A0A078MLZ1_9BACL</name>